<protein>
    <recommendedName>
        <fullName evidence="10">C2H2-type domain-containing protein</fullName>
    </recommendedName>
</protein>
<dbReference type="Gene3D" id="3.30.160.60">
    <property type="entry name" value="Classic Zinc Finger"/>
    <property type="match status" value="1"/>
</dbReference>
<evidence type="ECO:0000256" key="2">
    <source>
        <dbReference type="ARBA" id="ARBA00022723"/>
    </source>
</evidence>
<feature type="domain" description="C2H2-type" evidence="10">
    <location>
        <begin position="396"/>
        <end position="423"/>
    </location>
</feature>
<dbReference type="PANTHER" id="PTHR16515">
    <property type="entry name" value="PR DOMAIN ZINC FINGER PROTEIN"/>
    <property type="match status" value="1"/>
</dbReference>
<feature type="region of interest" description="Disordered" evidence="9">
    <location>
        <begin position="83"/>
        <end position="127"/>
    </location>
</feature>
<dbReference type="SMART" id="SM00355">
    <property type="entry name" value="ZnF_C2H2"/>
    <property type="match status" value="2"/>
</dbReference>
<sequence>MPIIHSFSQSRFVSTLFQPGSIRSTRRKSKHPQHNIHAMSRPTQITSEPAHSINTIPTSSYAIFNVQENSKPDNVLIEQAGLTNDTTSHPNEDYANPICARNEDTKSNLTKKPIKEEQTPRSHLSNGETFRQLSNLTKEIGRVKNPWLEEYIAKFKGFKQELNDEKNETDRASVTNSHTKQFLNDPSKDFILKRDCEKVSESIKPKHQAQIEADMDNDIVEEKYNVDEKDVKIKIKNEDDSNNNAFPDLIDRGADSTDKRIYSATRGQMENVVLNVTTDPRDNITDSMNVFVNMLNKFTSANLLQTNNPNREQIKLKNDEMLEGFLANEQSASSGQSIISKQGPVYPHKDYLHREEGKHSAPAGSRARAGAELGGKFQGGRSGAEAPKFPGSNSAYKCHKCGNSYARLHSLSRHVKFECGVAPKFECFICHKRSKHKHNLLLHMKTHTTHK</sequence>
<feature type="compositionally biased region" description="Basic residues" evidence="9">
    <location>
        <begin position="24"/>
        <end position="34"/>
    </location>
</feature>
<evidence type="ECO:0000313" key="11">
    <source>
        <dbReference type="EMBL" id="CAG6627380.1"/>
    </source>
</evidence>
<dbReference type="InterPro" id="IPR050331">
    <property type="entry name" value="Zinc_finger"/>
</dbReference>
<dbReference type="GO" id="GO:0010468">
    <property type="term" value="P:regulation of gene expression"/>
    <property type="evidence" value="ECO:0007669"/>
    <property type="project" value="TreeGrafter"/>
</dbReference>
<evidence type="ECO:0000256" key="9">
    <source>
        <dbReference type="SAM" id="MobiDB-lite"/>
    </source>
</evidence>
<feature type="domain" description="C2H2-type" evidence="10">
    <location>
        <begin position="425"/>
        <end position="451"/>
    </location>
</feature>
<keyword evidence="6" id="KW-0238">DNA-binding</keyword>
<evidence type="ECO:0000256" key="3">
    <source>
        <dbReference type="ARBA" id="ARBA00022737"/>
    </source>
</evidence>
<keyword evidence="2" id="KW-0479">Metal-binding</keyword>
<feature type="region of interest" description="Disordered" evidence="9">
    <location>
        <begin position="22"/>
        <end position="51"/>
    </location>
</feature>
<evidence type="ECO:0000256" key="6">
    <source>
        <dbReference type="ARBA" id="ARBA00023125"/>
    </source>
</evidence>
<keyword evidence="4 8" id="KW-0863">Zinc-finger</keyword>
<dbReference type="GO" id="GO:0005634">
    <property type="term" value="C:nucleus"/>
    <property type="evidence" value="ECO:0007669"/>
    <property type="project" value="UniProtKB-SubCell"/>
</dbReference>
<dbReference type="AlphaFoldDB" id="A0A8D8VN38"/>
<keyword evidence="5" id="KW-0862">Zinc</keyword>
<evidence type="ECO:0000256" key="8">
    <source>
        <dbReference type="PROSITE-ProRule" id="PRU00042"/>
    </source>
</evidence>
<dbReference type="EMBL" id="HBUF01065178">
    <property type="protein sequence ID" value="CAG6627381.1"/>
    <property type="molecule type" value="Transcribed_RNA"/>
</dbReference>
<proteinExistence type="predicted"/>
<evidence type="ECO:0000256" key="5">
    <source>
        <dbReference type="ARBA" id="ARBA00022833"/>
    </source>
</evidence>
<dbReference type="GO" id="GO:0008270">
    <property type="term" value="F:zinc ion binding"/>
    <property type="evidence" value="ECO:0007669"/>
    <property type="project" value="UniProtKB-KW"/>
</dbReference>
<dbReference type="EMBL" id="HBUF01065177">
    <property type="protein sequence ID" value="CAG6627380.1"/>
    <property type="molecule type" value="Transcribed_RNA"/>
</dbReference>
<keyword evidence="7" id="KW-0539">Nucleus</keyword>
<feature type="compositionally biased region" description="Polar residues" evidence="9">
    <location>
        <begin position="41"/>
        <end position="51"/>
    </location>
</feature>
<organism evidence="11">
    <name type="scientific">Cacopsylla melanoneura</name>
    <dbReference type="NCBI Taxonomy" id="428564"/>
    <lineage>
        <taxon>Eukaryota</taxon>
        <taxon>Metazoa</taxon>
        <taxon>Ecdysozoa</taxon>
        <taxon>Arthropoda</taxon>
        <taxon>Hexapoda</taxon>
        <taxon>Insecta</taxon>
        <taxon>Pterygota</taxon>
        <taxon>Neoptera</taxon>
        <taxon>Paraneoptera</taxon>
        <taxon>Hemiptera</taxon>
        <taxon>Sternorrhyncha</taxon>
        <taxon>Psylloidea</taxon>
        <taxon>Psyllidae</taxon>
        <taxon>Psyllinae</taxon>
        <taxon>Cacopsylla</taxon>
    </lineage>
</organism>
<dbReference type="SUPFAM" id="SSF57667">
    <property type="entry name" value="beta-beta-alpha zinc fingers"/>
    <property type="match status" value="1"/>
</dbReference>
<evidence type="ECO:0000256" key="4">
    <source>
        <dbReference type="ARBA" id="ARBA00022771"/>
    </source>
</evidence>
<evidence type="ECO:0000259" key="10">
    <source>
        <dbReference type="PROSITE" id="PS50157"/>
    </source>
</evidence>
<dbReference type="PANTHER" id="PTHR16515:SF49">
    <property type="entry name" value="GASTRULA ZINC FINGER PROTEIN XLCGF49.1-LIKE-RELATED"/>
    <property type="match status" value="1"/>
</dbReference>
<evidence type="ECO:0000256" key="7">
    <source>
        <dbReference type="ARBA" id="ARBA00023242"/>
    </source>
</evidence>
<reference evidence="11" key="1">
    <citation type="submission" date="2021-05" db="EMBL/GenBank/DDBJ databases">
        <authorList>
            <person name="Alioto T."/>
            <person name="Alioto T."/>
            <person name="Gomez Garrido J."/>
        </authorList>
    </citation>
    <scope>NUCLEOTIDE SEQUENCE</scope>
</reference>
<evidence type="ECO:0000256" key="1">
    <source>
        <dbReference type="ARBA" id="ARBA00004123"/>
    </source>
</evidence>
<dbReference type="GO" id="GO:0003677">
    <property type="term" value="F:DNA binding"/>
    <property type="evidence" value="ECO:0007669"/>
    <property type="project" value="UniProtKB-KW"/>
</dbReference>
<dbReference type="PROSITE" id="PS50157">
    <property type="entry name" value="ZINC_FINGER_C2H2_2"/>
    <property type="match status" value="2"/>
</dbReference>
<accession>A0A8D8VN38</accession>
<dbReference type="InterPro" id="IPR013087">
    <property type="entry name" value="Znf_C2H2_type"/>
</dbReference>
<comment type="subcellular location">
    <subcellularLocation>
        <location evidence="1">Nucleus</location>
    </subcellularLocation>
</comment>
<name>A0A8D8VN38_9HEMI</name>
<dbReference type="InterPro" id="IPR036236">
    <property type="entry name" value="Znf_C2H2_sf"/>
</dbReference>
<keyword evidence="3" id="KW-0677">Repeat</keyword>